<dbReference type="EMBL" id="RQJO01000017">
    <property type="protein sequence ID" value="RRA97551.1"/>
    <property type="molecule type" value="Genomic_DNA"/>
</dbReference>
<sequence>MRHLIKYVGILLIGIGMVTILIDTSAGAELPLLVGLFTLLISKEKKQDERAILLKASSTFLALTLAYGFKLLSSNLYTHQLISFQLTDINHFLILVFALALSIYYVRFYFFWE</sequence>
<protein>
    <submittedName>
        <fullName evidence="2">Uncharacterized protein</fullName>
    </submittedName>
</protein>
<feature type="transmembrane region" description="Helical" evidence="1">
    <location>
        <begin position="89"/>
        <end position="110"/>
    </location>
</feature>
<feature type="transmembrane region" description="Helical" evidence="1">
    <location>
        <begin position="12"/>
        <end position="40"/>
    </location>
</feature>
<keyword evidence="3" id="KW-1185">Reference proteome</keyword>
<evidence type="ECO:0000313" key="3">
    <source>
        <dbReference type="Proteomes" id="UP000271925"/>
    </source>
</evidence>
<dbReference type="AlphaFoldDB" id="A0A3P1B9H6"/>
<evidence type="ECO:0000256" key="1">
    <source>
        <dbReference type="SAM" id="Phobius"/>
    </source>
</evidence>
<feature type="transmembrane region" description="Helical" evidence="1">
    <location>
        <begin position="52"/>
        <end position="69"/>
    </location>
</feature>
<reference evidence="2 3" key="1">
    <citation type="submission" date="2018-11" db="EMBL/GenBank/DDBJ databases">
        <authorList>
            <person name="Zhou Z."/>
            <person name="Wang G."/>
        </authorList>
    </citation>
    <scope>NUCLEOTIDE SEQUENCE [LARGE SCALE GENOMIC DNA]</scope>
    <source>
        <strain evidence="2 3">KCTC52004</strain>
    </source>
</reference>
<keyword evidence="1" id="KW-0812">Transmembrane</keyword>
<dbReference type="OrthoDB" id="677224at2"/>
<gene>
    <name evidence="2" type="ORF">EHT25_31345</name>
</gene>
<accession>A0A3P1B9H6</accession>
<dbReference type="Proteomes" id="UP000271925">
    <property type="component" value="Unassembled WGS sequence"/>
</dbReference>
<proteinExistence type="predicted"/>
<dbReference type="RefSeq" id="WP_124879414.1">
    <property type="nucleotide sequence ID" value="NZ_RQJO01000017.1"/>
</dbReference>
<name>A0A3P1B9H6_9BACT</name>
<keyword evidence="1" id="KW-1133">Transmembrane helix</keyword>
<keyword evidence="1" id="KW-0472">Membrane</keyword>
<evidence type="ECO:0000313" key="2">
    <source>
        <dbReference type="EMBL" id="RRA97551.1"/>
    </source>
</evidence>
<organism evidence="2 3">
    <name type="scientific">Larkinella rosea</name>
    <dbReference type="NCBI Taxonomy" id="2025312"/>
    <lineage>
        <taxon>Bacteria</taxon>
        <taxon>Pseudomonadati</taxon>
        <taxon>Bacteroidota</taxon>
        <taxon>Cytophagia</taxon>
        <taxon>Cytophagales</taxon>
        <taxon>Spirosomataceae</taxon>
        <taxon>Larkinella</taxon>
    </lineage>
</organism>
<comment type="caution">
    <text evidence="2">The sequence shown here is derived from an EMBL/GenBank/DDBJ whole genome shotgun (WGS) entry which is preliminary data.</text>
</comment>